<protein>
    <submittedName>
        <fullName evidence="6">Membrane protein</fullName>
    </submittedName>
</protein>
<keyword evidence="4 5" id="KW-0472">Membrane</keyword>
<feature type="transmembrane region" description="Helical" evidence="5">
    <location>
        <begin position="12"/>
        <end position="37"/>
    </location>
</feature>
<dbReference type="Pfam" id="PF13564">
    <property type="entry name" value="DoxX_2"/>
    <property type="match status" value="1"/>
</dbReference>
<evidence type="ECO:0000256" key="2">
    <source>
        <dbReference type="ARBA" id="ARBA00022692"/>
    </source>
</evidence>
<dbReference type="Proteomes" id="UP001549145">
    <property type="component" value="Unassembled WGS sequence"/>
</dbReference>
<evidence type="ECO:0000256" key="5">
    <source>
        <dbReference type="SAM" id="Phobius"/>
    </source>
</evidence>
<keyword evidence="3 5" id="KW-1133">Transmembrane helix</keyword>
<reference evidence="6 7" key="1">
    <citation type="submission" date="2024-06" db="EMBL/GenBank/DDBJ databases">
        <title>Genomic Encyclopedia of Type Strains, Phase IV (KMG-IV): sequencing the most valuable type-strain genomes for metagenomic binning, comparative biology and taxonomic classification.</title>
        <authorList>
            <person name="Goeker M."/>
        </authorList>
    </citation>
    <scope>NUCLEOTIDE SEQUENCE [LARGE SCALE GENOMIC DNA]</scope>
    <source>
        <strain evidence="6 7">DSM 21331</strain>
    </source>
</reference>
<evidence type="ECO:0000313" key="7">
    <source>
        <dbReference type="Proteomes" id="UP001549145"/>
    </source>
</evidence>
<proteinExistence type="predicted"/>
<feature type="transmembrane region" description="Helical" evidence="5">
    <location>
        <begin position="43"/>
        <end position="61"/>
    </location>
</feature>
<dbReference type="PANTHER" id="PTHR36974">
    <property type="entry name" value="MEMBRANE PROTEIN-RELATED"/>
    <property type="match status" value="1"/>
</dbReference>
<evidence type="ECO:0000256" key="1">
    <source>
        <dbReference type="ARBA" id="ARBA00004141"/>
    </source>
</evidence>
<accession>A0ABV2LC81</accession>
<keyword evidence="7" id="KW-1185">Reference proteome</keyword>
<evidence type="ECO:0000256" key="3">
    <source>
        <dbReference type="ARBA" id="ARBA00022989"/>
    </source>
</evidence>
<evidence type="ECO:0000256" key="4">
    <source>
        <dbReference type="ARBA" id="ARBA00023136"/>
    </source>
</evidence>
<name>A0ABV2LC81_9HYPH</name>
<organism evidence="6 7">
    <name type="scientific">Methylobacterium goesingense</name>
    <dbReference type="NCBI Taxonomy" id="243690"/>
    <lineage>
        <taxon>Bacteria</taxon>
        <taxon>Pseudomonadati</taxon>
        <taxon>Pseudomonadota</taxon>
        <taxon>Alphaproteobacteria</taxon>
        <taxon>Hyphomicrobiales</taxon>
        <taxon>Methylobacteriaceae</taxon>
        <taxon>Methylobacterium</taxon>
    </lineage>
</organism>
<dbReference type="EMBL" id="JBEPMM010000014">
    <property type="protein sequence ID" value="MET3694351.1"/>
    <property type="molecule type" value="Genomic_DNA"/>
</dbReference>
<feature type="transmembrane region" description="Helical" evidence="5">
    <location>
        <begin position="108"/>
        <end position="128"/>
    </location>
</feature>
<sequence length="144" mass="15888">MRAPRFWWRLPLMAAYGFIGIVHLAAPDAFLPIMPAWVPEPRLTVIATGLCELAGVVGLAFGPTRRWAGIGLALYAVCVFPANLKHALEGIVVPGLPDSWWYHGPRLAFQPVFVWWALYAGGVIDWPFRHRPAGPPAISPSRKP</sequence>
<keyword evidence="2 5" id="KW-0812">Transmembrane</keyword>
<dbReference type="RefSeq" id="WP_238279122.1">
    <property type="nucleotide sequence ID" value="NZ_BPQL01000050.1"/>
</dbReference>
<dbReference type="InterPro" id="IPR032808">
    <property type="entry name" value="DoxX"/>
</dbReference>
<feature type="transmembrane region" description="Helical" evidence="5">
    <location>
        <begin position="68"/>
        <end position="88"/>
    </location>
</feature>
<comment type="subcellular location">
    <subcellularLocation>
        <location evidence="1">Membrane</location>
        <topology evidence="1">Multi-pass membrane protein</topology>
    </subcellularLocation>
</comment>
<comment type="caution">
    <text evidence="6">The sequence shown here is derived from an EMBL/GenBank/DDBJ whole genome shotgun (WGS) entry which is preliminary data.</text>
</comment>
<dbReference type="PANTHER" id="PTHR36974:SF1">
    <property type="entry name" value="DOXX FAMILY MEMBRANE PROTEIN"/>
    <property type="match status" value="1"/>
</dbReference>
<evidence type="ECO:0000313" key="6">
    <source>
        <dbReference type="EMBL" id="MET3694351.1"/>
    </source>
</evidence>
<gene>
    <name evidence="6" type="ORF">ABID43_003913</name>
</gene>